<sequence>MKNKTLLVEENYLVKNVLFQKQQKFFLIFKIIILLIFAIYFNINYVSYVNLINITNNSLPTKIYFSFIYSFLNWLAYYFLFRTYIIFTENIIKIRYFLFWVVLYIFLSLVSFIFGYFLMFFKNNIITESEFKQYIIVILWIIFSILVINLSYVIFNYMLNKKFEWKKKYKNKWILISFISKFIYWIFAFKIYSSLILFLDSNENILDFYVIDFWINHWNLKDLIIKLLWIIFFGITFFPFAITMINFWETKKKVRDISNLIFQISLETLFFSIIWFIIKFNEKIKLSFWNYVFLFFCILIILAFLIKLFKKNNKTTNYFLNVFMVLSLFIIWTLFYLINIIYDLDSKKNIEGLYLSDVNLIFNSITSFFIIFFFSVKKKKIDKYNNIFIKGFISILLTILTFLFYLKSNNLFLAINDFLNIDILLYSIMLFYISVFLLINSWNNFLIFKNLKVGKKNEMNI</sequence>
<keyword evidence="1" id="KW-1133">Transmembrane helix</keyword>
<keyword evidence="3" id="KW-1185">Reference proteome</keyword>
<evidence type="ECO:0000313" key="2">
    <source>
        <dbReference type="EMBL" id="UWD34516.1"/>
    </source>
</evidence>
<dbReference type="Proteomes" id="UP001058364">
    <property type="component" value="Chromosome"/>
</dbReference>
<feature type="transmembrane region" description="Helical" evidence="1">
    <location>
        <begin position="418"/>
        <end position="439"/>
    </location>
</feature>
<feature type="transmembrane region" description="Helical" evidence="1">
    <location>
        <begin position="25"/>
        <end position="43"/>
    </location>
</feature>
<feature type="transmembrane region" description="Helical" evidence="1">
    <location>
        <begin position="260"/>
        <end position="280"/>
    </location>
</feature>
<gene>
    <name evidence="2" type="ORF">NX772_01650</name>
</gene>
<evidence type="ECO:0000313" key="3">
    <source>
        <dbReference type="Proteomes" id="UP001058364"/>
    </source>
</evidence>
<feature type="transmembrane region" description="Helical" evidence="1">
    <location>
        <begin position="286"/>
        <end position="306"/>
    </location>
</feature>
<feature type="transmembrane region" description="Helical" evidence="1">
    <location>
        <begin position="227"/>
        <end position="248"/>
    </location>
</feature>
<protein>
    <recommendedName>
        <fullName evidence="4">Transmembrane protein</fullName>
    </recommendedName>
</protein>
<proteinExistence type="predicted"/>
<name>A0ABY5TX05_9BACT</name>
<feature type="transmembrane region" description="Helical" evidence="1">
    <location>
        <begin position="97"/>
        <end position="121"/>
    </location>
</feature>
<keyword evidence="1" id="KW-0472">Membrane</keyword>
<dbReference type="RefSeq" id="WP_027123659.1">
    <property type="nucleotide sequence ID" value="NZ_CP103423.1"/>
</dbReference>
<feature type="transmembrane region" description="Helical" evidence="1">
    <location>
        <begin position="133"/>
        <end position="155"/>
    </location>
</feature>
<reference evidence="2" key="1">
    <citation type="submission" date="2022-08" db="EMBL/GenBank/DDBJ databases">
        <title>Complete genome sequence of Mycoplasma molare type strain H 542.</title>
        <authorList>
            <person name="Spergser J."/>
        </authorList>
    </citation>
    <scope>NUCLEOTIDE SEQUENCE</scope>
    <source>
        <strain evidence="2">H 542</strain>
    </source>
</reference>
<feature type="transmembrane region" description="Helical" evidence="1">
    <location>
        <begin position="387"/>
        <end position="406"/>
    </location>
</feature>
<keyword evidence="1" id="KW-0812">Transmembrane</keyword>
<feature type="transmembrane region" description="Helical" evidence="1">
    <location>
        <begin position="175"/>
        <end position="199"/>
    </location>
</feature>
<evidence type="ECO:0008006" key="4">
    <source>
        <dbReference type="Google" id="ProtNLM"/>
    </source>
</evidence>
<organism evidence="2 3">
    <name type="scientific">Mesomycoplasma molare</name>
    <dbReference type="NCBI Taxonomy" id="171288"/>
    <lineage>
        <taxon>Bacteria</taxon>
        <taxon>Bacillati</taxon>
        <taxon>Mycoplasmatota</taxon>
        <taxon>Mycoplasmoidales</taxon>
        <taxon>Metamycoplasmataceae</taxon>
        <taxon>Mesomycoplasma</taxon>
    </lineage>
</organism>
<accession>A0ABY5TX05</accession>
<feature type="transmembrane region" description="Helical" evidence="1">
    <location>
        <begin position="318"/>
        <end position="342"/>
    </location>
</feature>
<dbReference type="NCBIfam" id="NF045937">
    <property type="entry name" value="MSC_0624_12TM"/>
    <property type="match status" value="1"/>
</dbReference>
<feature type="transmembrane region" description="Helical" evidence="1">
    <location>
        <begin position="354"/>
        <end position="375"/>
    </location>
</feature>
<feature type="transmembrane region" description="Helical" evidence="1">
    <location>
        <begin position="63"/>
        <end position="85"/>
    </location>
</feature>
<evidence type="ECO:0000256" key="1">
    <source>
        <dbReference type="SAM" id="Phobius"/>
    </source>
</evidence>
<dbReference type="EMBL" id="CP103423">
    <property type="protein sequence ID" value="UWD34516.1"/>
    <property type="molecule type" value="Genomic_DNA"/>
</dbReference>